<feature type="region of interest" description="Disordered" evidence="1">
    <location>
        <begin position="1"/>
        <end position="74"/>
    </location>
</feature>
<feature type="compositionally biased region" description="Basic and acidic residues" evidence="1">
    <location>
        <begin position="31"/>
        <end position="47"/>
    </location>
</feature>
<dbReference type="EMBL" id="KN847979">
    <property type="protein sequence ID" value="KIR47853.1"/>
    <property type="molecule type" value="Genomic_DNA"/>
</dbReference>
<feature type="compositionally biased region" description="Low complexity" evidence="1">
    <location>
        <begin position="215"/>
        <end position="235"/>
    </location>
</feature>
<accession>A0A0D0UHY2</accession>
<proteinExistence type="predicted"/>
<dbReference type="HOGENOM" id="CLU_792308_0_0_1"/>
<reference evidence="2" key="1">
    <citation type="submission" date="2015-01" db="EMBL/GenBank/DDBJ databases">
        <title>The Genome Sequence of Cryptococcus gattii CA1280.</title>
        <authorList>
            <consortium name="The Broad Institute Genomics Platform"/>
            <person name="Cuomo C."/>
            <person name="Litvintseva A."/>
            <person name="Chen Y."/>
            <person name="Heitman J."/>
            <person name="Sun S."/>
            <person name="Springer D."/>
            <person name="Dromer F."/>
            <person name="Young S."/>
            <person name="Zeng Q."/>
            <person name="Gargeya S."/>
            <person name="Abouelleil A."/>
            <person name="Alvarado L."/>
            <person name="Chapman S.B."/>
            <person name="Gainer-Dewar J."/>
            <person name="Goldberg J."/>
            <person name="Griggs A."/>
            <person name="Gujja S."/>
            <person name="Hansen M."/>
            <person name="Howarth C."/>
            <person name="Imamovic A."/>
            <person name="Larimer J."/>
            <person name="Murphy C."/>
            <person name="Naylor J."/>
            <person name="Pearson M."/>
            <person name="Priest M."/>
            <person name="Roberts A."/>
            <person name="Saif S."/>
            <person name="Shea T."/>
            <person name="Sykes S."/>
            <person name="Wortman J."/>
            <person name="Nusbaum C."/>
            <person name="Birren B."/>
        </authorList>
    </citation>
    <scope>NUCLEOTIDE SEQUENCE [LARGE SCALE GENOMIC DNA]</scope>
    <source>
        <strain evidence="2">CA1280</strain>
    </source>
</reference>
<organism evidence="2">
    <name type="scientific">Cryptococcus bacillisporus CA1280</name>
    <dbReference type="NCBI Taxonomy" id="1296109"/>
    <lineage>
        <taxon>Eukaryota</taxon>
        <taxon>Fungi</taxon>
        <taxon>Dikarya</taxon>
        <taxon>Basidiomycota</taxon>
        <taxon>Agaricomycotina</taxon>
        <taxon>Tremellomycetes</taxon>
        <taxon>Tremellales</taxon>
        <taxon>Cryptococcaceae</taxon>
        <taxon>Cryptococcus</taxon>
        <taxon>Cryptococcus gattii species complex</taxon>
    </lineage>
</organism>
<feature type="compositionally biased region" description="Basic and acidic residues" evidence="1">
    <location>
        <begin position="293"/>
        <end position="304"/>
    </location>
</feature>
<feature type="compositionally biased region" description="Basic and acidic residues" evidence="1">
    <location>
        <begin position="203"/>
        <end position="212"/>
    </location>
</feature>
<feature type="compositionally biased region" description="Polar residues" evidence="1">
    <location>
        <begin position="1"/>
        <end position="14"/>
    </location>
</feature>
<evidence type="ECO:0000313" key="2">
    <source>
        <dbReference type="EMBL" id="KIR47853.1"/>
    </source>
</evidence>
<feature type="compositionally biased region" description="Basic and acidic residues" evidence="1">
    <location>
        <begin position="257"/>
        <end position="266"/>
    </location>
</feature>
<evidence type="ECO:0000256" key="1">
    <source>
        <dbReference type="SAM" id="MobiDB-lite"/>
    </source>
</evidence>
<feature type="region of interest" description="Disordered" evidence="1">
    <location>
        <begin position="183"/>
        <end position="350"/>
    </location>
</feature>
<sequence length="350" mass="37832">MSSAGPSRSPQPSSRFHPYTLHPHAHSHPSHHAENHRTKSRRPDRSPARSAKGEYPPSPPRSGRDASETPSVSLSMAFGGIGGGKWWDEELPPPPASLASILESFRKSGEGDRELLLSILGAKKAEEEVSGVHIMYIWAVTDFDLQRLSAMIHTRLTVLQARLSLHQAAAVGAMPLPVMPVPPPADLAMSNTSPNPQQPPVPRSEDIDRSPERTPSLTSRDSGRSSSAGVASPPAQTASEFMPPPPRPVAHAYGQGYEKEREDPRPRFWQLHPNPACRVPPRPSGQDLPPLREAAEGLNKERSRGGSRSISPKDNGMGAGVGRDGRDRSGSGLEMLLDVGMRGLESERRA</sequence>
<protein>
    <submittedName>
        <fullName evidence="2">Uncharacterized protein</fullName>
    </submittedName>
</protein>
<name>A0A0D0UHY2_CRYGA</name>
<gene>
    <name evidence="2" type="ORF">I312_03001</name>
</gene>
<dbReference type="AlphaFoldDB" id="A0A0D0UHY2"/>
<dbReference type="OrthoDB" id="2537258at2759"/>